<proteinExistence type="predicted"/>
<dbReference type="EMBL" id="GBRH01268038">
    <property type="protein sequence ID" value="JAD29857.1"/>
    <property type="molecule type" value="Transcribed_RNA"/>
</dbReference>
<reference evidence="2" key="1">
    <citation type="submission" date="2014-09" db="EMBL/GenBank/DDBJ databases">
        <authorList>
            <person name="Magalhaes I.L.F."/>
            <person name="Oliveira U."/>
            <person name="Santos F.R."/>
            <person name="Vidigal T.H.D.A."/>
            <person name="Brescovit A.D."/>
            <person name="Santos A.J."/>
        </authorList>
    </citation>
    <scope>NUCLEOTIDE SEQUENCE</scope>
    <source>
        <tissue evidence="2">Shoot tissue taken approximately 20 cm above the soil surface</tissue>
    </source>
</reference>
<accession>A0A0A8Z4S7</accession>
<evidence type="ECO:0000313" key="2">
    <source>
        <dbReference type="EMBL" id="JAD29857.1"/>
    </source>
</evidence>
<reference evidence="2" key="2">
    <citation type="journal article" date="2015" name="Data Brief">
        <title>Shoot transcriptome of the giant reed, Arundo donax.</title>
        <authorList>
            <person name="Barrero R.A."/>
            <person name="Guerrero F.D."/>
            <person name="Moolhuijzen P."/>
            <person name="Goolsby J.A."/>
            <person name="Tidwell J."/>
            <person name="Bellgard S.E."/>
            <person name="Bellgard M.I."/>
        </authorList>
    </citation>
    <scope>NUCLEOTIDE SEQUENCE</scope>
    <source>
        <tissue evidence="2">Shoot tissue taken approximately 20 cm above the soil surface</tissue>
    </source>
</reference>
<organism evidence="2">
    <name type="scientific">Arundo donax</name>
    <name type="common">Giant reed</name>
    <name type="synonym">Donax arundinaceus</name>
    <dbReference type="NCBI Taxonomy" id="35708"/>
    <lineage>
        <taxon>Eukaryota</taxon>
        <taxon>Viridiplantae</taxon>
        <taxon>Streptophyta</taxon>
        <taxon>Embryophyta</taxon>
        <taxon>Tracheophyta</taxon>
        <taxon>Spermatophyta</taxon>
        <taxon>Magnoliopsida</taxon>
        <taxon>Liliopsida</taxon>
        <taxon>Poales</taxon>
        <taxon>Poaceae</taxon>
        <taxon>PACMAD clade</taxon>
        <taxon>Arundinoideae</taxon>
        <taxon>Arundineae</taxon>
        <taxon>Arundo</taxon>
    </lineage>
</organism>
<sequence>MCCVDGCRHFVSVTGMVCSFDAILLMPFCFLFFVVLGLVCSFEEPEGAS</sequence>
<keyword evidence="1" id="KW-0472">Membrane</keyword>
<keyword evidence="1" id="KW-0812">Transmembrane</keyword>
<name>A0A0A8Z4S7_ARUDO</name>
<evidence type="ECO:0000256" key="1">
    <source>
        <dbReference type="SAM" id="Phobius"/>
    </source>
</evidence>
<dbReference type="AlphaFoldDB" id="A0A0A8Z4S7"/>
<protein>
    <submittedName>
        <fullName evidence="2">Uncharacterized protein</fullName>
    </submittedName>
</protein>
<feature type="transmembrane region" description="Helical" evidence="1">
    <location>
        <begin position="22"/>
        <end position="42"/>
    </location>
</feature>
<keyword evidence="1" id="KW-1133">Transmembrane helix</keyword>